<dbReference type="GO" id="GO:0006525">
    <property type="term" value="P:arginine metabolic process"/>
    <property type="evidence" value="ECO:0007669"/>
    <property type="project" value="TreeGrafter"/>
</dbReference>
<organism evidence="4 5">
    <name type="scientific">Fluviispira multicolorata</name>
    <dbReference type="NCBI Taxonomy" id="2654512"/>
    <lineage>
        <taxon>Bacteria</taxon>
        <taxon>Pseudomonadati</taxon>
        <taxon>Bdellovibrionota</taxon>
        <taxon>Oligoflexia</taxon>
        <taxon>Silvanigrellales</taxon>
        <taxon>Silvanigrellaceae</taxon>
        <taxon>Fluviispira</taxon>
    </lineage>
</organism>
<dbReference type="GO" id="GO:0016597">
    <property type="term" value="F:amino acid binding"/>
    <property type="evidence" value="ECO:0007669"/>
    <property type="project" value="TreeGrafter"/>
</dbReference>
<dbReference type="PANTHER" id="PTHR12737:SF9">
    <property type="entry name" value="DIMETHYLARGININASE"/>
    <property type="match status" value="1"/>
</dbReference>
<dbReference type="Proteomes" id="UP000442694">
    <property type="component" value="Unassembled WGS sequence"/>
</dbReference>
<keyword evidence="5" id="KW-1185">Reference proteome</keyword>
<dbReference type="InterPro" id="IPR033199">
    <property type="entry name" value="DDAH-like"/>
</dbReference>
<name>A0A833JDQ6_9BACT</name>
<sequence length="317" mass="35955">MSEMKACFFFLRCHMQKVIHNVSELTFLIDSVPAMPLATKVMMVNPVYFNVDTPINAHMVKEDGSLHELDKNKAQDQWQNLKKAYENIGLNVFVVDPVENLPDMVFCANQSFPYLDACGNLHAVLSNMHNDIRNQEVPYINSFLNAHQYQTHRIASRTEGYFFESMGDALWIPERRFILGGYGFRTDKRVYEILSETTDAPVALFELTHPKFYHLDTCLSILNKNTALVCKEAFTNEGWELLSGIFSNLIEVPLNEADSPGFACNAHCPNGKHVIIQTGCKKTKSLLKSKGFEPIPVDTSEFIKSGGSVFCMKLMFF</sequence>
<dbReference type="GO" id="GO:0045429">
    <property type="term" value="P:positive regulation of nitric oxide biosynthetic process"/>
    <property type="evidence" value="ECO:0007669"/>
    <property type="project" value="TreeGrafter"/>
</dbReference>
<feature type="active site" description="Proton donor" evidence="3">
    <location>
        <position position="214"/>
    </location>
</feature>
<evidence type="ECO:0000256" key="3">
    <source>
        <dbReference type="PIRSR" id="PIRSR633199-1"/>
    </source>
</evidence>
<feature type="active site" description="Nucleophile" evidence="3">
    <location>
        <position position="311"/>
    </location>
</feature>
<comment type="similarity">
    <text evidence="1">Belongs to the DDAH family.</text>
</comment>
<protein>
    <submittedName>
        <fullName evidence="4">Amidinotransferase</fullName>
    </submittedName>
</protein>
<reference evidence="4 5" key="1">
    <citation type="submission" date="2019-10" db="EMBL/GenBank/DDBJ databases">
        <title>New genus of Silvanigrellaceae.</title>
        <authorList>
            <person name="Pitt A."/>
            <person name="Hahn M.W."/>
        </authorList>
    </citation>
    <scope>NUCLEOTIDE SEQUENCE [LARGE SCALE GENOMIC DNA]</scope>
    <source>
        <strain evidence="4 5">33A1-SZDP</strain>
    </source>
</reference>
<keyword evidence="4" id="KW-0808">Transferase</keyword>
<gene>
    <name evidence="4" type="ORF">GCL57_05030</name>
</gene>
<evidence type="ECO:0000313" key="4">
    <source>
        <dbReference type="EMBL" id="KAB8032013.1"/>
    </source>
</evidence>
<dbReference type="AlphaFoldDB" id="A0A833JDQ6"/>
<dbReference type="PANTHER" id="PTHR12737">
    <property type="entry name" value="DIMETHYLARGININE DIMETHYLAMINOHYDROLASE"/>
    <property type="match status" value="1"/>
</dbReference>
<dbReference type="SUPFAM" id="SSF55909">
    <property type="entry name" value="Pentein"/>
    <property type="match status" value="1"/>
</dbReference>
<keyword evidence="2" id="KW-0378">Hydrolase</keyword>
<dbReference type="Gene3D" id="3.75.10.10">
    <property type="entry name" value="L-arginine/glycine Amidinotransferase, Chain A"/>
    <property type="match status" value="1"/>
</dbReference>
<evidence type="ECO:0000256" key="2">
    <source>
        <dbReference type="ARBA" id="ARBA00022801"/>
    </source>
</evidence>
<evidence type="ECO:0000313" key="5">
    <source>
        <dbReference type="Proteomes" id="UP000442694"/>
    </source>
</evidence>
<dbReference type="GO" id="GO:0016740">
    <property type="term" value="F:transferase activity"/>
    <property type="evidence" value="ECO:0007669"/>
    <property type="project" value="UniProtKB-KW"/>
</dbReference>
<accession>A0A833JDQ6</accession>
<dbReference type="GO" id="GO:0016403">
    <property type="term" value="F:dimethylargininase activity"/>
    <property type="evidence" value="ECO:0007669"/>
    <property type="project" value="TreeGrafter"/>
</dbReference>
<proteinExistence type="inferred from homology"/>
<dbReference type="Pfam" id="PF19420">
    <property type="entry name" value="DDAH_eukar"/>
    <property type="match status" value="1"/>
</dbReference>
<dbReference type="GO" id="GO:0000052">
    <property type="term" value="P:citrulline metabolic process"/>
    <property type="evidence" value="ECO:0007669"/>
    <property type="project" value="TreeGrafter"/>
</dbReference>
<comment type="caution">
    <text evidence="4">The sequence shown here is derived from an EMBL/GenBank/DDBJ whole genome shotgun (WGS) entry which is preliminary data.</text>
</comment>
<evidence type="ECO:0000256" key="1">
    <source>
        <dbReference type="ARBA" id="ARBA00008532"/>
    </source>
</evidence>
<dbReference type="EMBL" id="WFLN01000005">
    <property type="protein sequence ID" value="KAB8032013.1"/>
    <property type="molecule type" value="Genomic_DNA"/>
</dbReference>